<dbReference type="InterPro" id="IPR001375">
    <property type="entry name" value="Peptidase_S9_cat"/>
</dbReference>
<feature type="signal peptide" evidence="2">
    <location>
        <begin position="1"/>
        <end position="24"/>
    </location>
</feature>
<keyword evidence="1 4" id="KW-0378">Hydrolase</keyword>
<feature type="chain" id="PRO_5008884541" evidence="2">
    <location>
        <begin position="25"/>
        <end position="697"/>
    </location>
</feature>
<dbReference type="Gene3D" id="3.40.50.1820">
    <property type="entry name" value="alpha/beta hydrolase"/>
    <property type="match status" value="1"/>
</dbReference>
<keyword evidence="5" id="KW-1185">Reference proteome</keyword>
<accession>A0A1C7DAN7</accession>
<evidence type="ECO:0000256" key="1">
    <source>
        <dbReference type="ARBA" id="ARBA00022801"/>
    </source>
</evidence>
<dbReference type="PATRIC" id="fig|645517.4.peg.2257"/>
<sequence length="697" mass="75574">MKLRSKFLASIGLAAALGACTTMTGDTMTASASDANEPAATATTMSAADMVADYPLISRDDLFGNPTRAGGQLSPDGKFVSWRAPHEGVMNVWVAPANDPAAARRITNSTDRPIRSYFWAPDAKSILYVQDKGGDENFLLYSIDLASGEERTMTPFENTRVQMLGGSDTIKDKVLVGLNNRDPRLHDAYLLDLNTGELTLVMENTGYVGFVADDQLNLRWAMRQNAAGGMDLFKIVDGEVEATPSESTMMEDSLTTRPAGFNISGDTFYWLDSRGRNTAALIAQDVATGEKRVIAESDKADIGGVIADKKTGEPIAYSINYKKSEWTFFDADLKASFDWLDQRLDGEFGIQSRTDDDRTWLVWNDPLTAPATTYLYDRDAGTLTEFYTARPELEGAPLQPMQALEIPSRDGLTLVSYLTLPPGSDKDGDGVPEEAVPMVLLVHGGPWARDGYGYNSYHQWLANRGYAVMSVNFRGSTGFGKDFINAGNLEWSKKMHDDLIDATQWAVDKGVAREDGVAIMGGSYGGYATLVGLAYTPDTFACGVDIVGPSNLETLLETIPPYWEPLVKQFHTRMGDPNTPEGLQLLRDASPLYRAGDITKPLLIGQGANDPRVKQAESDQIVGAMQEAGIPVTYVLFPDEGHGFAKPNNNIAFNAVTENFLATCLGGRSEAVGDTVENSTAEIVTGEEYVMGLSNGG</sequence>
<organism evidence="4 5">
    <name type="scientific">Paraurantiacibacter namhicola</name>
    <dbReference type="NCBI Taxonomy" id="645517"/>
    <lineage>
        <taxon>Bacteria</taxon>
        <taxon>Pseudomonadati</taxon>
        <taxon>Pseudomonadota</taxon>
        <taxon>Alphaproteobacteria</taxon>
        <taxon>Sphingomonadales</taxon>
        <taxon>Erythrobacteraceae</taxon>
        <taxon>Paraurantiacibacter</taxon>
    </lineage>
</organism>
<reference evidence="4 5" key="1">
    <citation type="submission" date="2016-07" db="EMBL/GenBank/DDBJ databases">
        <title>Complete genome sequence of Altererythrobacter namhicola JCM 16345T, containing esterase-encoding genes.</title>
        <authorList>
            <person name="Cheng H."/>
            <person name="Wu Y.-H."/>
            <person name="Jian S.-L."/>
            <person name="Huo Y.-Y."/>
            <person name="Wang C.-S."/>
            <person name="Xu X.-W."/>
        </authorList>
    </citation>
    <scope>NUCLEOTIDE SEQUENCE [LARGE SCALE GENOMIC DNA]</scope>
    <source>
        <strain evidence="4 5">JCM 16345</strain>
    </source>
</reference>
<dbReference type="PANTHER" id="PTHR42776:SF27">
    <property type="entry name" value="DIPEPTIDYL PEPTIDASE FAMILY MEMBER 6"/>
    <property type="match status" value="1"/>
</dbReference>
<dbReference type="GO" id="GO:0006508">
    <property type="term" value="P:proteolysis"/>
    <property type="evidence" value="ECO:0007669"/>
    <property type="project" value="InterPro"/>
</dbReference>
<dbReference type="STRING" id="645517.A6F65_02276"/>
<dbReference type="AlphaFoldDB" id="A0A1C7DAN7"/>
<protein>
    <submittedName>
        <fullName evidence="4">Prolyl tripeptidyl peptidase</fullName>
        <ecNumber evidence="4">3.4.14.12</ecNumber>
    </submittedName>
</protein>
<dbReference type="PRINTS" id="PR00862">
    <property type="entry name" value="PROLIGOPTASE"/>
</dbReference>
<dbReference type="SUPFAM" id="SSF82171">
    <property type="entry name" value="DPP6 N-terminal domain-like"/>
    <property type="match status" value="1"/>
</dbReference>
<evidence type="ECO:0000259" key="3">
    <source>
        <dbReference type="Pfam" id="PF00326"/>
    </source>
</evidence>
<evidence type="ECO:0000313" key="5">
    <source>
        <dbReference type="Proteomes" id="UP000092698"/>
    </source>
</evidence>
<dbReference type="KEGG" id="anh:A6F65_02276"/>
<evidence type="ECO:0000256" key="2">
    <source>
        <dbReference type="SAM" id="SignalP"/>
    </source>
</evidence>
<dbReference type="Gene3D" id="2.120.10.30">
    <property type="entry name" value="TolB, C-terminal domain"/>
    <property type="match status" value="1"/>
</dbReference>
<dbReference type="Proteomes" id="UP000092698">
    <property type="component" value="Chromosome"/>
</dbReference>
<name>A0A1C7DAN7_9SPHN</name>
<proteinExistence type="predicted"/>
<dbReference type="InterPro" id="IPR029058">
    <property type="entry name" value="AB_hydrolase_fold"/>
</dbReference>
<dbReference type="PANTHER" id="PTHR42776">
    <property type="entry name" value="SERINE PEPTIDASE S9 FAMILY MEMBER"/>
    <property type="match status" value="1"/>
</dbReference>
<dbReference type="SUPFAM" id="SSF53474">
    <property type="entry name" value="alpha/beta-Hydrolases"/>
    <property type="match status" value="1"/>
</dbReference>
<gene>
    <name evidence="4" type="primary">ptpA_5</name>
    <name evidence="4" type="ORF">A6F65_02276</name>
</gene>
<evidence type="ECO:0000313" key="4">
    <source>
        <dbReference type="EMBL" id="ANU08559.1"/>
    </source>
</evidence>
<dbReference type="InterPro" id="IPR011042">
    <property type="entry name" value="6-blade_b-propeller_TolB-like"/>
</dbReference>
<dbReference type="RefSeq" id="WP_335645324.1">
    <property type="nucleotide sequence ID" value="NZ_CP016545.1"/>
</dbReference>
<dbReference type="GO" id="GO:0004252">
    <property type="term" value="F:serine-type endopeptidase activity"/>
    <property type="evidence" value="ECO:0007669"/>
    <property type="project" value="InterPro"/>
</dbReference>
<dbReference type="InterPro" id="IPR002470">
    <property type="entry name" value="Peptidase_S9A"/>
</dbReference>
<keyword evidence="2" id="KW-0732">Signal</keyword>
<dbReference type="EMBL" id="CP016545">
    <property type="protein sequence ID" value="ANU08559.1"/>
    <property type="molecule type" value="Genomic_DNA"/>
</dbReference>
<dbReference type="EC" id="3.4.14.12" evidence="4"/>
<dbReference type="Pfam" id="PF00326">
    <property type="entry name" value="Peptidase_S9"/>
    <property type="match status" value="1"/>
</dbReference>
<feature type="domain" description="Peptidase S9 prolyl oligopeptidase catalytic" evidence="3">
    <location>
        <begin position="456"/>
        <end position="667"/>
    </location>
</feature>
<dbReference type="PROSITE" id="PS51257">
    <property type="entry name" value="PROKAR_LIPOPROTEIN"/>
    <property type="match status" value="1"/>
</dbReference>